<dbReference type="AlphaFoldDB" id="A0A5C5VH16"/>
<evidence type="ECO:0000313" key="4">
    <source>
        <dbReference type="Proteomes" id="UP000316714"/>
    </source>
</evidence>
<evidence type="ECO:0008006" key="5">
    <source>
        <dbReference type="Google" id="ProtNLM"/>
    </source>
</evidence>
<keyword evidence="2" id="KW-0732">Signal</keyword>
<feature type="signal peptide" evidence="2">
    <location>
        <begin position="1"/>
        <end position="23"/>
    </location>
</feature>
<feature type="region of interest" description="Disordered" evidence="1">
    <location>
        <begin position="50"/>
        <end position="72"/>
    </location>
</feature>
<dbReference type="Proteomes" id="UP000316714">
    <property type="component" value="Unassembled WGS sequence"/>
</dbReference>
<sequence length="72" mass="7510" precursor="true">MRKLAGVYRPALWAAGTLMLAGAASLGCRTEAVVTPLPTMSYMTDDVQYFAPGPGSRQPPAPTEDGAQPTAE</sequence>
<proteinExistence type="predicted"/>
<gene>
    <name evidence="3" type="ORF">KOR34_23510</name>
</gene>
<name>A0A5C5VH16_9BACT</name>
<feature type="chain" id="PRO_5023086382" description="Lipoprotein" evidence="2">
    <location>
        <begin position="24"/>
        <end position="72"/>
    </location>
</feature>
<protein>
    <recommendedName>
        <fullName evidence="5">Lipoprotein</fullName>
    </recommendedName>
</protein>
<reference evidence="3 4" key="1">
    <citation type="submission" date="2019-02" db="EMBL/GenBank/DDBJ databases">
        <title>Deep-cultivation of Planctomycetes and their phenomic and genomic characterization uncovers novel biology.</title>
        <authorList>
            <person name="Wiegand S."/>
            <person name="Jogler M."/>
            <person name="Boedeker C."/>
            <person name="Pinto D."/>
            <person name="Vollmers J."/>
            <person name="Rivas-Marin E."/>
            <person name="Kohn T."/>
            <person name="Peeters S.H."/>
            <person name="Heuer A."/>
            <person name="Rast P."/>
            <person name="Oberbeckmann S."/>
            <person name="Bunk B."/>
            <person name="Jeske O."/>
            <person name="Meyerdierks A."/>
            <person name="Storesund J.E."/>
            <person name="Kallscheuer N."/>
            <person name="Luecker S."/>
            <person name="Lage O.M."/>
            <person name="Pohl T."/>
            <person name="Merkel B.J."/>
            <person name="Hornburger P."/>
            <person name="Mueller R.-W."/>
            <person name="Bruemmer F."/>
            <person name="Labrenz M."/>
            <person name="Spormann A.M."/>
            <person name="Op Den Camp H."/>
            <person name="Overmann J."/>
            <person name="Amann R."/>
            <person name="Jetten M.S.M."/>
            <person name="Mascher T."/>
            <person name="Medema M.H."/>
            <person name="Devos D.P."/>
            <person name="Kaster A.-K."/>
            <person name="Ovreas L."/>
            <person name="Rohde M."/>
            <person name="Galperin M.Y."/>
            <person name="Jogler C."/>
        </authorList>
    </citation>
    <scope>NUCLEOTIDE SEQUENCE [LARGE SCALE GENOMIC DNA]</scope>
    <source>
        <strain evidence="3 4">KOR34</strain>
    </source>
</reference>
<organism evidence="3 4">
    <name type="scientific">Posidoniimonas corsicana</name>
    <dbReference type="NCBI Taxonomy" id="1938618"/>
    <lineage>
        <taxon>Bacteria</taxon>
        <taxon>Pseudomonadati</taxon>
        <taxon>Planctomycetota</taxon>
        <taxon>Planctomycetia</taxon>
        <taxon>Pirellulales</taxon>
        <taxon>Lacipirellulaceae</taxon>
        <taxon>Posidoniimonas</taxon>
    </lineage>
</organism>
<keyword evidence="4" id="KW-1185">Reference proteome</keyword>
<evidence type="ECO:0000256" key="2">
    <source>
        <dbReference type="SAM" id="SignalP"/>
    </source>
</evidence>
<comment type="caution">
    <text evidence="3">The sequence shown here is derived from an EMBL/GenBank/DDBJ whole genome shotgun (WGS) entry which is preliminary data.</text>
</comment>
<evidence type="ECO:0000256" key="1">
    <source>
        <dbReference type="SAM" id="MobiDB-lite"/>
    </source>
</evidence>
<evidence type="ECO:0000313" key="3">
    <source>
        <dbReference type="EMBL" id="TWT37401.1"/>
    </source>
</evidence>
<dbReference type="RefSeq" id="WP_146564739.1">
    <property type="nucleotide sequence ID" value="NZ_SIHJ01000001.1"/>
</dbReference>
<dbReference type="EMBL" id="SIHJ01000001">
    <property type="protein sequence ID" value="TWT37401.1"/>
    <property type="molecule type" value="Genomic_DNA"/>
</dbReference>
<dbReference type="PROSITE" id="PS51257">
    <property type="entry name" value="PROKAR_LIPOPROTEIN"/>
    <property type="match status" value="1"/>
</dbReference>
<accession>A0A5C5VH16</accession>